<dbReference type="InterPro" id="IPR044279">
    <property type="entry name" value="SNX2A/B"/>
</dbReference>
<dbReference type="InterPro" id="IPR001683">
    <property type="entry name" value="PX_dom"/>
</dbReference>
<feature type="compositionally biased region" description="Low complexity" evidence="1">
    <location>
        <begin position="701"/>
        <end position="716"/>
    </location>
</feature>
<dbReference type="OrthoDB" id="205639at2759"/>
<dbReference type="SUPFAM" id="SSF64268">
    <property type="entry name" value="PX domain"/>
    <property type="match status" value="1"/>
</dbReference>
<gene>
    <name evidence="3" type="ORF">FisN_2Lh065</name>
</gene>
<dbReference type="Proteomes" id="UP000198406">
    <property type="component" value="Unassembled WGS sequence"/>
</dbReference>
<feature type="domain" description="PX" evidence="2">
    <location>
        <begin position="344"/>
        <end position="462"/>
    </location>
</feature>
<accession>A0A1Z5JX28</accession>
<feature type="region of interest" description="Disordered" evidence="1">
    <location>
        <begin position="701"/>
        <end position="748"/>
    </location>
</feature>
<sequence>MSHATNDLLASLTGGSDLFPEELVAGNHTTLTTHQTTTTSKLMQSGLLGDVTSGDGLFDAVDAQQQEQQEEEEQEQQKQIQQQQQEVARRQQEEAARQQAELQQQQQQQQQHQHEMNQQMMESVSLGGGGGGGGGGESYPFVMTQQQHQQPAYPQQQRLVYATPPRMTQQGMPLQMSQQQQQPVTMPQPPQQPGMSTMGMPPQQQNYPMNSQPQQQQTANQLMSQSMMMPPSQPNTNISMMSQSMMMPPASSYHPHPNPNNMTVNHPPQQPHVMMNHPSSTTSTMNQNASYGPPHPPTSHLYGPPPLGNPMAGMHNIHPQQGIPPQMRSYPVPAAPTQYGAVTVDQPLLLTGKGSLFVKSTPFWSYQIATQVPPHVWVVRRRFRDVVALEDRLRQDCPGCILPPRPDKHATRAIEEASAQQSQEFAIQRANELQVYLQQLVQHPMASQSGTLRFFLSLQDELGTAWPEVSSNAITRLANAGVEAAVKTAEQWTPETDSEDNAELLALYSMESIRMGAVLQAVPKLEGALSLVQEHSELCGTAGMEMGRWLKPSDGNSEGLEIVAGALLRSGRRSKRLSLELSAACASYSQQYKLCRNERLAFSDRRAALQRRSKERKSMMSGYAGAYGYPAGQEADEIGRRLLSEVSRIAVDRRRDWSASLKIIAASFKEAAAERAAIWEATLTQFDQHYPGYVESYAHTQQQQQQYARQPEQTPQYTQLQASVYSASTPPQSQVMPSTVPQGISQSN</sequence>
<organism evidence="3 4">
    <name type="scientific">Fistulifera solaris</name>
    <name type="common">Oleaginous diatom</name>
    <dbReference type="NCBI Taxonomy" id="1519565"/>
    <lineage>
        <taxon>Eukaryota</taxon>
        <taxon>Sar</taxon>
        <taxon>Stramenopiles</taxon>
        <taxon>Ochrophyta</taxon>
        <taxon>Bacillariophyta</taxon>
        <taxon>Bacillariophyceae</taxon>
        <taxon>Bacillariophycidae</taxon>
        <taxon>Naviculales</taxon>
        <taxon>Naviculaceae</taxon>
        <taxon>Fistulifera</taxon>
    </lineage>
</organism>
<dbReference type="InterPro" id="IPR036871">
    <property type="entry name" value="PX_dom_sf"/>
</dbReference>
<feature type="region of interest" description="Disordered" evidence="1">
    <location>
        <begin position="182"/>
        <end position="230"/>
    </location>
</feature>
<evidence type="ECO:0000256" key="1">
    <source>
        <dbReference type="SAM" id="MobiDB-lite"/>
    </source>
</evidence>
<protein>
    <recommendedName>
        <fullName evidence="2">PX domain-containing protein</fullName>
    </recommendedName>
</protein>
<evidence type="ECO:0000313" key="3">
    <source>
        <dbReference type="EMBL" id="GAX18412.1"/>
    </source>
</evidence>
<feature type="compositionally biased region" description="Low complexity" evidence="1">
    <location>
        <begin position="193"/>
        <end position="230"/>
    </location>
</feature>
<dbReference type="EMBL" id="BDSP01000130">
    <property type="protein sequence ID" value="GAX18412.1"/>
    <property type="molecule type" value="Genomic_DNA"/>
</dbReference>
<proteinExistence type="predicted"/>
<dbReference type="GO" id="GO:0035091">
    <property type="term" value="F:phosphatidylinositol binding"/>
    <property type="evidence" value="ECO:0007669"/>
    <property type="project" value="InterPro"/>
</dbReference>
<dbReference type="PANTHER" id="PTHR46757">
    <property type="entry name" value="SORTING NEXIN-RELATED"/>
    <property type="match status" value="1"/>
</dbReference>
<reference evidence="3 4" key="1">
    <citation type="journal article" date="2015" name="Plant Cell">
        <title>Oil accumulation by the oleaginous diatom Fistulifera solaris as revealed by the genome and transcriptome.</title>
        <authorList>
            <person name="Tanaka T."/>
            <person name="Maeda Y."/>
            <person name="Veluchamy A."/>
            <person name="Tanaka M."/>
            <person name="Abida H."/>
            <person name="Marechal E."/>
            <person name="Bowler C."/>
            <person name="Muto M."/>
            <person name="Sunaga Y."/>
            <person name="Tanaka M."/>
            <person name="Yoshino T."/>
            <person name="Taniguchi T."/>
            <person name="Fukuda Y."/>
            <person name="Nemoto M."/>
            <person name="Matsumoto M."/>
            <person name="Wong P.S."/>
            <person name="Aburatani S."/>
            <person name="Fujibuchi W."/>
        </authorList>
    </citation>
    <scope>NUCLEOTIDE SEQUENCE [LARGE SCALE GENOMIC DNA]</scope>
    <source>
        <strain evidence="3 4">JPCC DA0580</strain>
    </source>
</reference>
<comment type="caution">
    <text evidence="3">The sequence shown here is derived from an EMBL/GenBank/DDBJ whole genome shotgun (WGS) entry which is preliminary data.</text>
</comment>
<evidence type="ECO:0000259" key="2">
    <source>
        <dbReference type="PROSITE" id="PS50195"/>
    </source>
</evidence>
<dbReference type="AlphaFoldDB" id="A0A1Z5JX28"/>
<dbReference type="PROSITE" id="PS50195">
    <property type="entry name" value="PX"/>
    <property type="match status" value="1"/>
</dbReference>
<dbReference type="InParanoid" id="A0A1Z5JX28"/>
<dbReference type="PANTHER" id="PTHR46757:SF2">
    <property type="entry name" value="OS05G0346100 PROTEIN"/>
    <property type="match status" value="1"/>
</dbReference>
<dbReference type="Gene3D" id="3.30.1520.10">
    <property type="entry name" value="Phox-like domain"/>
    <property type="match status" value="1"/>
</dbReference>
<feature type="compositionally biased region" description="Polar residues" evidence="1">
    <location>
        <begin position="717"/>
        <end position="748"/>
    </location>
</feature>
<dbReference type="Pfam" id="PF00787">
    <property type="entry name" value="PX"/>
    <property type="match status" value="1"/>
</dbReference>
<evidence type="ECO:0000313" key="4">
    <source>
        <dbReference type="Proteomes" id="UP000198406"/>
    </source>
</evidence>
<dbReference type="SMART" id="SM00312">
    <property type="entry name" value="PX"/>
    <property type="match status" value="1"/>
</dbReference>
<feature type="region of interest" description="Disordered" evidence="1">
    <location>
        <begin position="63"/>
        <end position="82"/>
    </location>
</feature>
<keyword evidence="4" id="KW-1185">Reference proteome</keyword>
<feature type="region of interest" description="Disordered" evidence="1">
    <location>
        <begin position="88"/>
        <end position="118"/>
    </location>
</feature>
<feature type="compositionally biased region" description="Low complexity" evidence="1">
    <location>
        <begin position="97"/>
        <end position="118"/>
    </location>
</feature>
<name>A0A1Z5JX28_FISSO</name>